<organism evidence="4">
    <name type="scientific">Phytoplasma mali (strain AT)</name>
    <dbReference type="NCBI Taxonomy" id="482235"/>
    <lineage>
        <taxon>Bacteria</taxon>
        <taxon>Bacillati</taxon>
        <taxon>Mycoplasmatota</taxon>
        <taxon>Mollicutes</taxon>
        <taxon>Acholeplasmatales</taxon>
        <taxon>Acholeplasmataceae</taxon>
        <taxon>Candidatus Phytoplasma</taxon>
        <taxon>16SrX (Apple proliferation group)</taxon>
    </lineage>
</organism>
<evidence type="ECO:0000256" key="1">
    <source>
        <dbReference type="SAM" id="Phobius"/>
    </source>
</evidence>
<sequence length="246" mass="28738">MFNQGKSNMIYSQNKLLKLFLIIPLFIAFTIFCYGLQNHKKSLQYKVSVKLPKPIQPPTDTEISEYFKVNLTNNPVNLENFQPSEDSNKTDSELIPITTKTSISKTIPQIKDSIITREYEVFLDDQVSSKEYIKVHVDYFAIKNISYYDKSSNEKKNISNNLFNQHYIYDWFLKTPLFKNSTNQIDDVILKASKQPGETNPKLKLDLKQTLNYQILKEYPIIKELISKNVDNIELEIDFTIKTIED</sequence>
<keyword evidence="1" id="KW-0472">Membrane</keyword>
<feature type="transmembrane region" description="Helical" evidence="1">
    <location>
        <begin position="16"/>
        <end position="36"/>
    </location>
</feature>
<dbReference type="EMBL" id="CU469464">
    <property type="protein sequence ID" value="CAP18665.1"/>
    <property type="molecule type" value="Genomic_DNA"/>
</dbReference>
<evidence type="ECO:0000313" key="2">
    <source>
        <dbReference type="EMBL" id="CAP18207.1"/>
    </source>
</evidence>
<name>B3R043_PHYMT</name>
<dbReference type="HOGENOM" id="CLU_1127261_0_0_14"/>
<evidence type="ECO:0000313" key="4">
    <source>
        <dbReference type="Proteomes" id="UP000002020"/>
    </source>
</evidence>
<dbReference type="AlphaFoldDB" id="B3R043"/>
<keyword evidence="1" id="KW-1133">Transmembrane helix</keyword>
<dbReference type="Proteomes" id="UP000002020">
    <property type="component" value="Chromosome"/>
</dbReference>
<dbReference type="KEGG" id="pml:ATP_00020"/>
<keyword evidence="1" id="KW-0812">Transmembrane</keyword>
<evidence type="ECO:0000313" key="3">
    <source>
        <dbReference type="EMBL" id="CAP18665.1"/>
    </source>
</evidence>
<accession>B3R043</accession>
<gene>
    <name evidence="2" type="ordered locus">ATP_00020</name>
    <name evidence="3" type="ordered locus">ATP_00478</name>
</gene>
<dbReference type="EMBL" id="CU469464">
    <property type="protein sequence ID" value="CAP18207.1"/>
    <property type="molecule type" value="Genomic_DNA"/>
</dbReference>
<proteinExistence type="predicted"/>
<protein>
    <submittedName>
        <fullName evidence="2">Uncharacterized protein</fullName>
    </submittedName>
</protein>
<keyword evidence="4" id="KW-1185">Reference proteome</keyword>
<dbReference type="KEGG" id="pml:ATP_00478"/>
<reference evidence="2 4" key="1">
    <citation type="journal article" date="2008" name="BMC Genomics">
        <title>The linear chromosome of the plant-pathogenic mycoplasma 'Candidatus Phytoplasma mali'.</title>
        <authorList>
            <person name="Kube M."/>
            <person name="Schneider B."/>
            <person name="Kuhl H."/>
            <person name="Dandekar T."/>
            <person name="Heitmann K."/>
            <person name="Migdoll A.M."/>
            <person name="Reinhardt R."/>
            <person name="Seemueller E."/>
        </authorList>
    </citation>
    <scope>NUCLEOTIDE SEQUENCE [LARGE SCALE GENOMIC DNA]</scope>
    <source>
        <strain evidence="2 4">AT</strain>
    </source>
</reference>